<protein>
    <submittedName>
        <fullName evidence="10">LDLR chaperone boca isoform X2</fullName>
    </submittedName>
</protein>
<keyword evidence="4 8" id="KW-0732">Signal</keyword>
<evidence type="ECO:0000313" key="10">
    <source>
        <dbReference type="RefSeq" id="XP_065662182.1"/>
    </source>
</evidence>
<sequence length="190" mass="21739">MTRYNHLQFLFKLFLLFNILIVASSKDSKQKVNKIGKNVADYNDVDVEKLLDQWNENDEDDEDEDTDDPRLKPRPKINMEEIFKAGGSQEEILKASKKGQPLMIFANVAGNPSRKETETVSALWQTSLRNNQIQVQRYVISDNRVLFQLEDGSQAFEIKDYLTSLDTCESVSFENLNFPGKGAGKTKLEL</sequence>
<evidence type="ECO:0000256" key="5">
    <source>
        <dbReference type="ARBA" id="ARBA00022824"/>
    </source>
</evidence>
<dbReference type="PANTHER" id="PTHR17600:SF2">
    <property type="entry name" value="LRP CHAPERONE MESD"/>
    <property type="match status" value="1"/>
</dbReference>
<feature type="chain" id="PRO_5045271577" evidence="8">
    <location>
        <begin position="26"/>
        <end position="190"/>
    </location>
</feature>
<gene>
    <name evidence="10" type="primary">LOC100214375</name>
</gene>
<dbReference type="Proteomes" id="UP001652625">
    <property type="component" value="Chromosome 09"/>
</dbReference>
<proteinExistence type="inferred from homology"/>
<dbReference type="InterPro" id="IPR019330">
    <property type="entry name" value="MESD"/>
</dbReference>
<keyword evidence="5" id="KW-0256">Endoplasmic reticulum</keyword>
<evidence type="ECO:0000256" key="3">
    <source>
        <dbReference type="ARBA" id="ARBA00022687"/>
    </source>
</evidence>
<dbReference type="Gene3D" id="3.30.70.260">
    <property type="match status" value="1"/>
</dbReference>
<keyword evidence="3" id="KW-0879">Wnt signaling pathway</keyword>
<feature type="region of interest" description="Disordered" evidence="7">
    <location>
        <begin position="54"/>
        <end position="74"/>
    </location>
</feature>
<dbReference type="RefSeq" id="XP_065662182.1">
    <property type="nucleotide sequence ID" value="XM_065806110.1"/>
</dbReference>
<dbReference type="GeneID" id="100214375"/>
<name>A0ABM4CKA2_HYDVU</name>
<accession>A0ABM4CKA2</accession>
<dbReference type="PANTHER" id="PTHR17600">
    <property type="entry name" value="MESODERM DEVELOPMENT CANDIDATE 2"/>
    <property type="match status" value="1"/>
</dbReference>
<evidence type="ECO:0000256" key="8">
    <source>
        <dbReference type="SAM" id="SignalP"/>
    </source>
</evidence>
<comment type="similarity">
    <text evidence="2">Belongs to the MESD family.</text>
</comment>
<organism evidence="9 10">
    <name type="scientific">Hydra vulgaris</name>
    <name type="common">Hydra</name>
    <name type="synonym">Hydra attenuata</name>
    <dbReference type="NCBI Taxonomy" id="6087"/>
    <lineage>
        <taxon>Eukaryota</taxon>
        <taxon>Metazoa</taxon>
        <taxon>Cnidaria</taxon>
        <taxon>Hydrozoa</taxon>
        <taxon>Hydroidolina</taxon>
        <taxon>Anthoathecata</taxon>
        <taxon>Aplanulata</taxon>
        <taxon>Hydridae</taxon>
        <taxon>Hydra</taxon>
    </lineage>
</organism>
<evidence type="ECO:0000256" key="6">
    <source>
        <dbReference type="ARBA" id="ARBA00023186"/>
    </source>
</evidence>
<feature type="compositionally biased region" description="Acidic residues" evidence="7">
    <location>
        <begin position="55"/>
        <end position="67"/>
    </location>
</feature>
<evidence type="ECO:0000256" key="2">
    <source>
        <dbReference type="ARBA" id="ARBA00011068"/>
    </source>
</evidence>
<evidence type="ECO:0000313" key="9">
    <source>
        <dbReference type="Proteomes" id="UP001652625"/>
    </source>
</evidence>
<evidence type="ECO:0000256" key="7">
    <source>
        <dbReference type="SAM" id="MobiDB-lite"/>
    </source>
</evidence>
<dbReference type="Pfam" id="PF10185">
    <property type="entry name" value="Mesd"/>
    <property type="match status" value="1"/>
</dbReference>
<keyword evidence="9" id="KW-1185">Reference proteome</keyword>
<reference evidence="10" key="1">
    <citation type="submission" date="2025-08" db="UniProtKB">
        <authorList>
            <consortium name="RefSeq"/>
        </authorList>
    </citation>
    <scope>IDENTIFICATION</scope>
</reference>
<evidence type="ECO:0000256" key="1">
    <source>
        <dbReference type="ARBA" id="ARBA00004240"/>
    </source>
</evidence>
<comment type="subcellular location">
    <subcellularLocation>
        <location evidence="1">Endoplasmic reticulum</location>
    </subcellularLocation>
</comment>
<evidence type="ECO:0000256" key="4">
    <source>
        <dbReference type="ARBA" id="ARBA00022729"/>
    </source>
</evidence>
<keyword evidence="6" id="KW-0143">Chaperone</keyword>
<feature type="signal peptide" evidence="8">
    <location>
        <begin position="1"/>
        <end position="25"/>
    </location>
</feature>